<evidence type="ECO:0000313" key="3">
    <source>
        <dbReference type="EMBL" id="VBB45185.1"/>
    </source>
</evidence>
<proteinExistence type="predicted"/>
<keyword evidence="2" id="KW-0472">Membrane</keyword>
<feature type="coiled-coil region" evidence="1">
    <location>
        <begin position="34"/>
        <end position="61"/>
    </location>
</feature>
<name>A0A653AB03_9BACT</name>
<protein>
    <submittedName>
        <fullName evidence="3">Uncharacterized protein</fullName>
    </submittedName>
</protein>
<accession>A0A653AB03</accession>
<sequence length="88" mass="10424">MENIANDLSGFINWLFGSVFGLTILGIAIFIYFKNKRENEIEAEKEKRREIRKKNYQKKKENTTTIIETKITKIQNSKEQKTINNKEL</sequence>
<dbReference type="EMBL" id="UPXZ01000024">
    <property type="protein sequence ID" value="VBB45185.1"/>
    <property type="molecule type" value="Genomic_DNA"/>
</dbReference>
<reference evidence="3" key="1">
    <citation type="submission" date="2018-07" db="EMBL/GenBank/DDBJ databases">
        <authorList>
            <consortium name="Genoscope - CEA"/>
            <person name="William W."/>
        </authorList>
    </citation>
    <scope>NUCLEOTIDE SEQUENCE</scope>
    <source>
        <strain evidence="3">IK1</strain>
    </source>
</reference>
<keyword evidence="2" id="KW-0812">Transmembrane</keyword>
<feature type="transmembrane region" description="Helical" evidence="2">
    <location>
        <begin position="12"/>
        <end position="33"/>
    </location>
</feature>
<evidence type="ECO:0000256" key="2">
    <source>
        <dbReference type="SAM" id="Phobius"/>
    </source>
</evidence>
<gene>
    <name evidence="3" type="ORF">TRIP_D300114</name>
</gene>
<organism evidence="3">
    <name type="scientific">uncultured Paludibacter sp</name>
    <dbReference type="NCBI Taxonomy" id="497635"/>
    <lineage>
        <taxon>Bacteria</taxon>
        <taxon>Pseudomonadati</taxon>
        <taxon>Bacteroidota</taxon>
        <taxon>Bacteroidia</taxon>
        <taxon>Bacteroidales</taxon>
        <taxon>Paludibacteraceae</taxon>
        <taxon>Paludibacter</taxon>
        <taxon>environmental samples</taxon>
    </lineage>
</organism>
<dbReference type="AlphaFoldDB" id="A0A653AB03"/>
<keyword evidence="1" id="KW-0175">Coiled coil</keyword>
<keyword evidence="2" id="KW-1133">Transmembrane helix</keyword>
<evidence type="ECO:0000256" key="1">
    <source>
        <dbReference type="SAM" id="Coils"/>
    </source>
</evidence>